<organism evidence="6 7">
    <name type="scientific">Exidia glandulosa HHB12029</name>
    <dbReference type="NCBI Taxonomy" id="1314781"/>
    <lineage>
        <taxon>Eukaryota</taxon>
        <taxon>Fungi</taxon>
        <taxon>Dikarya</taxon>
        <taxon>Basidiomycota</taxon>
        <taxon>Agaricomycotina</taxon>
        <taxon>Agaricomycetes</taxon>
        <taxon>Auriculariales</taxon>
        <taxon>Exidiaceae</taxon>
        <taxon>Exidia</taxon>
    </lineage>
</organism>
<dbReference type="EMBL" id="KV425904">
    <property type="protein sequence ID" value="KZV99948.1"/>
    <property type="molecule type" value="Genomic_DNA"/>
</dbReference>
<feature type="compositionally biased region" description="Basic and acidic residues" evidence="5">
    <location>
        <begin position="345"/>
        <end position="365"/>
    </location>
</feature>
<evidence type="ECO:0000256" key="3">
    <source>
        <dbReference type="ARBA" id="ARBA00022827"/>
    </source>
</evidence>
<dbReference type="Gene3D" id="3.50.50.60">
    <property type="entry name" value="FAD/NAD(P)-binding domain"/>
    <property type="match status" value="1"/>
</dbReference>
<dbReference type="STRING" id="1314781.A0A165MYK7"/>
<evidence type="ECO:0000256" key="2">
    <source>
        <dbReference type="ARBA" id="ARBA00022630"/>
    </source>
</evidence>
<sequence length="522" mass="58803">MEYLKRPSRVFEDVLNGFYYLVQFLIIFLFKPTPPRSYQPLTNPRGRIAVIGAGLTGVSSAAHCIAAGFEVVIFESKDKVGGIWADVNSTSGLQLNSLLYRFHPAVHWKHAFPHRDEILGQIRSVWTEYKLDIRTRFNTKVTSVERVKAVSTSVAEGGHARWIVNGAEDEIFDAVIATIGTCGAPRKIHFPGSERFTHGQVLHSAELDDAELKDKRVVVIGGGASGVEAVELAISKGAKDCVIVARDDKWVIPRNIVFDTMISMQPFGREMPLSFIPEWVLRTFHYRGVRELAPKDKGIFEGTPVVNDEFLGHVRKGRCRYVRGDGKTLTENGVLIGVKAKVQKKKDEEENRSPSPEHKKHAGDTDRDEGEEELAADVVVLATGFERPSVDFLPHDLFPDDYARPNLYLQNFSTEDWSVLLTNSSYVSGIGTVGHFHIGIYTRILLTLLMDRTVRPTPRDMKLWVDNLRFVKKGAKGGALGFFTYMELTLWLVMFHVLRPDRLPWMFFILNGWTFGRSLARS</sequence>
<keyword evidence="4" id="KW-0560">Oxidoreductase</keyword>
<dbReference type="PRINTS" id="PR00411">
    <property type="entry name" value="PNDRDTASEI"/>
</dbReference>
<dbReference type="InterPro" id="IPR036291">
    <property type="entry name" value="NAD(P)-bd_dom_sf"/>
</dbReference>
<name>A0A165MYK7_EXIGL</name>
<feature type="region of interest" description="Disordered" evidence="5">
    <location>
        <begin position="340"/>
        <end position="370"/>
    </location>
</feature>
<dbReference type="InterPro" id="IPR020946">
    <property type="entry name" value="Flavin_mOase-like"/>
</dbReference>
<evidence type="ECO:0000313" key="6">
    <source>
        <dbReference type="EMBL" id="KZV99948.1"/>
    </source>
</evidence>
<keyword evidence="3" id="KW-0274">FAD</keyword>
<evidence type="ECO:0000256" key="1">
    <source>
        <dbReference type="ARBA" id="ARBA00009183"/>
    </source>
</evidence>
<dbReference type="SUPFAM" id="SSF51735">
    <property type="entry name" value="NAD(P)-binding Rossmann-fold domains"/>
    <property type="match status" value="1"/>
</dbReference>
<dbReference type="InterPro" id="IPR050346">
    <property type="entry name" value="FMO-like"/>
</dbReference>
<dbReference type="PANTHER" id="PTHR23023">
    <property type="entry name" value="DIMETHYLANILINE MONOOXYGENASE"/>
    <property type="match status" value="1"/>
</dbReference>
<keyword evidence="7" id="KW-1185">Reference proteome</keyword>
<keyword evidence="2" id="KW-0285">Flavoprotein</keyword>
<dbReference type="GO" id="GO:0050660">
    <property type="term" value="F:flavin adenine dinucleotide binding"/>
    <property type="evidence" value="ECO:0007669"/>
    <property type="project" value="InterPro"/>
</dbReference>
<proteinExistence type="inferred from homology"/>
<dbReference type="InterPro" id="IPR036188">
    <property type="entry name" value="FAD/NAD-bd_sf"/>
</dbReference>
<accession>A0A165MYK7</accession>
<dbReference type="GO" id="GO:0004499">
    <property type="term" value="F:N,N-dimethylaniline monooxygenase activity"/>
    <property type="evidence" value="ECO:0007669"/>
    <property type="project" value="InterPro"/>
</dbReference>
<dbReference type="OrthoDB" id="66881at2759"/>
<dbReference type="Pfam" id="PF00743">
    <property type="entry name" value="FMO-like"/>
    <property type="match status" value="1"/>
</dbReference>
<comment type="similarity">
    <text evidence="1">Belongs to the FMO family.</text>
</comment>
<protein>
    <submittedName>
        <fullName evidence="6">FAD/NAD(P)-binding domain-containing protein</fullName>
    </submittedName>
</protein>
<dbReference type="SUPFAM" id="SSF51905">
    <property type="entry name" value="FAD/NAD(P)-binding domain"/>
    <property type="match status" value="1"/>
</dbReference>
<evidence type="ECO:0000256" key="5">
    <source>
        <dbReference type="SAM" id="MobiDB-lite"/>
    </source>
</evidence>
<reference evidence="6 7" key="1">
    <citation type="journal article" date="2016" name="Mol. Biol. Evol.">
        <title>Comparative Genomics of Early-Diverging Mushroom-Forming Fungi Provides Insights into the Origins of Lignocellulose Decay Capabilities.</title>
        <authorList>
            <person name="Nagy L.G."/>
            <person name="Riley R."/>
            <person name="Tritt A."/>
            <person name="Adam C."/>
            <person name="Daum C."/>
            <person name="Floudas D."/>
            <person name="Sun H."/>
            <person name="Yadav J.S."/>
            <person name="Pangilinan J."/>
            <person name="Larsson K.H."/>
            <person name="Matsuura K."/>
            <person name="Barry K."/>
            <person name="Labutti K."/>
            <person name="Kuo R."/>
            <person name="Ohm R.A."/>
            <person name="Bhattacharya S.S."/>
            <person name="Shirouzu T."/>
            <person name="Yoshinaga Y."/>
            <person name="Martin F.M."/>
            <person name="Grigoriev I.V."/>
            <person name="Hibbett D.S."/>
        </authorList>
    </citation>
    <scope>NUCLEOTIDE SEQUENCE [LARGE SCALE GENOMIC DNA]</scope>
    <source>
        <strain evidence="6 7">HHB12029</strain>
    </source>
</reference>
<evidence type="ECO:0000313" key="7">
    <source>
        <dbReference type="Proteomes" id="UP000077266"/>
    </source>
</evidence>
<dbReference type="Proteomes" id="UP000077266">
    <property type="component" value="Unassembled WGS sequence"/>
</dbReference>
<dbReference type="GO" id="GO:0050661">
    <property type="term" value="F:NADP binding"/>
    <property type="evidence" value="ECO:0007669"/>
    <property type="project" value="InterPro"/>
</dbReference>
<evidence type="ECO:0000256" key="4">
    <source>
        <dbReference type="ARBA" id="ARBA00023002"/>
    </source>
</evidence>
<dbReference type="PRINTS" id="PR00368">
    <property type="entry name" value="FADPNR"/>
</dbReference>
<dbReference type="InParanoid" id="A0A165MYK7"/>
<dbReference type="AlphaFoldDB" id="A0A165MYK7"/>
<gene>
    <name evidence="6" type="ORF">EXIGLDRAFT_762049</name>
</gene>